<protein>
    <submittedName>
        <fullName evidence="1">Uncharacterized protein</fullName>
    </submittedName>
</protein>
<organism evidence="1 2">
    <name type="scientific">Dickeya phage vB_DsoM_AD1</name>
    <dbReference type="NCBI Taxonomy" id="2283029"/>
    <lineage>
        <taxon>Viruses</taxon>
        <taxon>Duplodnaviria</taxon>
        <taxon>Heunggongvirae</taxon>
        <taxon>Uroviricota</taxon>
        <taxon>Caudoviricetes</taxon>
        <taxon>Alexandravirus</taxon>
        <taxon>Alexandravirus AD1</taxon>
    </lineage>
</organism>
<accession>A0A384ZY60</accession>
<sequence length="674" mass="74531">MARFRVRNAANNGWLDCVDTPMFIRTHAGDWTPLSPDKFSVRNQWGKSWMHINDSFDPTYDDPCSNLETGACGGGPTSTTKGSGNGIGSGGREKYDILKGYPAGFDLPDAGRTGFGLINSFSPPTGRSINRPGIKTIESYDPTGVASRAGLGTYANPNVPYASVHGRGAVITETYYAMPAIEGYVELMIASYAPAGASVDVYHMGVRVASTCGKLAGRSRIKFQFDPDAADMRIMVRVRTTQGYGWSLEVYPPRLAAPSDRGGLALDSQAAYDVINFPDVIHPDYIGSPIFPAPCHATVWPIAERIQNANAFEYYHFIGWTAGWMYLDYTSWETFDFIEVYQSGRRIATTLDARTGEGYLYFYFDPQGVACDIMVRVVSKDFGNAASLASCFYSLYCPGERGAREYMHPCQSYSVYSAGHPTTEDNFALGTQSDIRAELVVCVANSFDTKFEVFDQDMNVLDTSIVAAGKTGTLEFWKYPEHVLRSNITVRVTAPIGCDWSYFVYCPIQPPKINVSDFTVPYRCVTIEGGNDQPPDSDVLPWQPNAWEQTGGRGTGRPDASPVWTRDGNYMNIWGGVNGWFKWGNFFTKPIKQITFVWVYDGRNGGWHTIDIYERTAGEGAAQSPRNSSGVYQYFTFDVNIPVGQEIWLRVQGGGDRGDSNDLDYLGITNVVFE</sequence>
<reference evidence="1 2" key="1">
    <citation type="journal article" date="2018" name="Front. Microbiol.">
        <title>Jumbo Bacteriophages Are Represented Within an Increasing Diversity of Environmental Viruses Infecting the Emerging Phytopathogen, Dickeya solani.</title>
        <authorList>
            <person name="Day A.W."/>
            <person name="Ahn J."/>
            <person name="Salmond G.P.C."/>
        </authorList>
    </citation>
    <scope>NUCLEOTIDE SEQUENCE [LARGE SCALE GENOMIC DNA]</scope>
</reference>
<evidence type="ECO:0000313" key="1">
    <source>
        <dbReference type="EMBL" id="AXG67149.1"/>
    </source>
</evidence>
<name>A0A384ZY60_9CAUD</name>
<dbReference type="EMBL" id="MH460463">
    <property type="protein sequence ID" value="AXG67149.1"/>
    <property type="molecule type" value="Genomic_DNA"/>
</dbReference>
<keyword evidence="2" id="KW-1185">Reference proteome</keyword>
<evidence type="ECO:0000313" key="2">
    <source>
        <dbReference type="Proteomes" id="UP000262440"/>
    </source>
</evidence>
<proteinExistence type="predicted"/>
<gene>
    <name evidence="1" type="ORF">AD1_105</name>
</gene>
<dbReference type="Proteomes" id="UP000262440">
    <property type="component" value="Segment"/>
</dbReference>